<evidence type="ECO:0000313" key="6">
    <source>
        <dbReference type="EMBL" id="VEU35579.1"/>
    </source>
</evidence>
<keyword evidence="2" id="KW-0539">Nucleus</keyword>
<dbReference type="Gene3D" id="1.20.1250.40">
    <property type="match status" value="1"/>
</dbReference>
<dbReference type="GO" id="GO:0005634">
    <property type="term" value="C:nucleus"/>
    <property type="evidence" value="ECO:0007669"/>
    <property type="project" value="UniProtKB-SubCell"/>
</dbReference>
<dbReference type="Proteomes" id="UP000291116">
    <property type="component" value="Unassembled WGS sequence"/>
</dbReference>
<dbReference type="InterPro" id="IPR010997">
    <property type="entry name" value="HRDC-like_sf"/>
</dbReference>
<dbReference type="GO" id="GO:0030880">
    <property type="term" value="C:RNA polymerase complex"/>
    <property type="evidence" value="ECO:0007669"/>
    <property type="project" value="InterPro"/>
</dbReference>
<name>A0A448Z0U0_9STRA</name>
<dbReference type="SUPFAM" id="SSF47819">
    <property type="entry name" value="HRDC-like"/>
    <property type="match status" value="1"/>
</dbReference>
<dbReference type="GO" id="GO:0006352">
    <property type="term" value="P:DNA-templated transcription initiation"/>
    <property type="evidence" value="ECO:0007669"/>
    <property type="project" value="InterPro"/>
</dbReference>
<dbReference type="InterPro" id="IPR045222">
    <property type="entry name" value="Rpb4-like"/>
</dbReference>
<dbReference type="InterPro" id="IPR038324">
    <property type="entry name" value="Rpb4/RPC9_sf"/>
</dbReference>
<comment type="subcellular location">
    <subcellularLocation>
        <location evidence="1">Nucleus</location>
    </subcellularLocation>
</comment>
<evidence type="ECO:0000259" key="5">
    <source>
        <dbReference type="SMART" id="SM00657"/>
    </source>
</evidence>
<protein>
    <recommendedName>
        <fullName evidence="5">RNA polymerase Rpb4/RPC9 core domain-containing protein</fullName>
    </recommendedName>
</protein>
<reference evidence="6 7" key="1">
    <citation type="submission" date="2019-01" db="EMBL/GenBank/DDBJ databases">
        <authorList>
            <person name="Ferrante I. M."/>
        </authorList>
    </citation>
    <scope>NUCLEOTIDE SEQUENCE [LARGE SCALE GENOMIC DNA]</scope>
    <source>
        <strain evidence="6 7">B856</strain>
    </source>
</reference>
<evidence type="ECO:0000256" key="1">
    <source>
        <dbReference type="ARBA" id="ARBA00004123"/>
    </source>
</evidence>
<keyword evidence="4" id="KW-0175">Coiled coil</keyword>
<dbReference type="Pfam" id="PF03874">
    <property type="entry name" value="RNA_pol_Rpb4"/>
    <property type="match status" value="1"/>
</dbReference>
<feature type="coiled-coil region" evidence="4">
    <location>
        <begin position="65"/>
        <end position="92"/>
    </location>
</feature>
<dbReference type="SMART" id="SM00657">
    <property type="entry name" value="RPOL4c"/>
    <property type="match status" value="1"/>
</dbReference>
<dbReference type="OrthoDB" id="2186918at2759"/>
<dbReference type="GO" id="GO:0000166">
    <property type="term" value="F:nucleotide binding"/>
    <property type="evidence" value="ECO:0007669"/>
    <property type="project" value="InterPro"/>
</dbReference>
<dbReference type="PANTHER" id="PTHR21297">
    <property type="entry name" value="DNA-DIRECTED RNA POLYMERASE II"/>
    <property type="match status" value="1"/>
</dbReference>
<evidence type="ECO:0000313" key="7">
    <source>
        <dbReference type="Proteomes" id="UP000291116"/>
    </source>
</evidence>
<dbReference type="AlphaFoldDB" id="A0A448Z0U0"/>
<proteinExistence type="inferred from homology"/>
<accession>A0A448Z0U0</accession>
<evidence type="ECO:0000256" key="2">
    <source>
        <dbReference type="ARBA" id="ARBA00023242"/>
    </source>
</evidence>
<sequence length="153" mass="17220">MAESGIEENAAERKFGAHFDDIHILSNAQVAVILQVSAGQAVTKDEELNEVYRKTQKYVERFNQMSNKEKDHQELVEELDNLQDALTTFRKETDDGDELELHGFEVAALMNLVIADTTVEEAYALIPSLSRLPEAAIDEILDLIKSTMLRIIS</sequence>
<organism evidence="6 7">
    <name type="scientific">Pseudo-nitzschia multistriata</name>
    <dbReference type="NCBI Taxonomy" id="183589"/>
    <lineage>
        <taxon>Eukaryota</taxon>
        <taxon>Sar</taxon>
        <taxon>Stramenopiles</taxon>
        <taxon>Ochrophyta</taxon>
        <taxon>Bacillariophyta</taxon>
        <taxon>Bacillariophyceae</taxon>
        <taxon>Bacillariophycidae</taxon>
        <taxon>Bacillariales</taxon>
        <taxon>Bacillariaceae</taxon>
        <taxon>Pseudo-nitzschia</taxon>
    </lineage>
</organism>
<comment type="similarity">
    <text evidence="3">Belongs to the eukaryotic RPB4 RNA polymerase subunit family.</text>
</comment>
<dbReference type="InterPro" id="IPR005574">
    <property type="entry name" value="Rpb4/RPC9"/>
</dbReference>
<dbReference type="EMBL" id="CAACVS010000062">
    <property type="protein sequence ID" value="VEU35579.1"/>
    <property type="molecule type" value="Genomic_DNA"/>
</dbReference>
<evidence type="ECO:0000256" key="3">
    <source>
        <dbReference type="ARBA" id="ARBA00025724"/>
    </source>
</evidence>
<keyword evidence="7" id="KW-1185">Reference proteome</keyword>
<dbReference type="InterPro" id="IPR006590">
    <property type="entry name" value="RNA_pol_Rpb4/RPC9_core"/>
</dbReference>
<evidence type="ECO:0000256" key="4">
    <source>
        <dbReference type="SAM" id="Coils"/>
    </source>
</evidence>
<gene>
    <name evidence="6" type="ORF">PSNMU_V1.4_AUG-EV-PASAV3_0023200</name>
</gene>
<feature type="domain" description="RNA polymerase Rpb4/RPC9 core" evidence="5">
    <location>
        <begin position="17"/>
        <end position="150"/>
    </location>
</feature>